<feature type="binding site" evidence="6">
    <location>
        <position position="88"/>
    </location>
    <ligand>
        <name>Mg(2+)</name>
        <dbReference type="ChEBI" id="CHEBI:18420"/>
        <label>1</label>
    </ligand>
</feature>
<keyword evidence="4 6" id="KW-0378">Hydrolase</keyword>
<evidence type="ECO:0000256" key="3">
    <source>
        <dbReference type="ARBA" id="ARBA00022519"/>
    </source>
</evidence>
<feature type="binding site" evidence="6">
    <location>
        <position position="107"/>
    </location>
    <ligand>
        <name>Mg(2+)</name>
        <dbReference type="ChEBI" id="CHEBI:18420"/>
        <label>2</label>
    </ligand>
</feature>
<gene>
    <name evidence="6" type="primary">cysQ</name>
    <name evidence="7" type="ORF">ACFSOX_06975</name>
</gene>
<dbReference type="RefSeq" id="WP_378477074.1">
    <property type="nucleotide sequence ID" value="NZ_JBHUIW010000005.1"/>
</dbReference>
<dbReference type="SUPFAM" id="SSF56655">
    <property type="entry name" value="Carbohydrate phosphatase"/>
    <property type="match status" value="1"/>
</dbReference>
<feature type="binding site" evidence="6">
    <location>
        <position position="109"/>
    </location>
    <ligand>
        <name>Mg(2+)</name>
        <dbReference type="ChEBI" id="CHEBI:18420"/>
        <label>1</label>
    </ligand>
</feature>
<evidence type="ECO:0000313" key="7">
    <source>
        <dbReference type="EMBL" id="MFD2181889.1"/>
    </source>
</evidence>
<organism evidence="7 8">
    <name type="scientific">Rhodoplanes azumiensis</name>
    <dbReference type="NCBI Taxonomy" id="1897628"/>
    <lineage>
        <taxon>Bacteria</taxon>
        <taxon>Pseudomonadati</taxon>
        <taxon>Pseudomonadota</taxon>
        <taxon>Alphaproteobacteria</taxon>
        <taxon>Hyphomicrobiales</taxon>
        <taxon>Nitrobacteraceae</taxon>
        <taxon>Rhodoplanes</taxon>
    </lineage>
</organism>
<dbReference type="EMBL" id="JBHUIW010000005">
    <property type="protein sequence ID" value="MFD2181889.1"/>
    <property type="molecule type" value="Genomic_DNA"/>
</dbReference>
<name>A0ABW5AG79_9BRAD</name>
<dbReference type="PANTHER" id="PTHR43028">
    <property type="entry name" value="3'(2'),5'-BISPHOSPHATE NUCLEOTIDASE 1"/>
    <property type="match status" value="1"/>
</dbReference>
<dbReference type="PANTHER" id="PTHR43028:SF5">
    <property type="entry name" value="3'(2'),5'-BISPHOSPHATE NUCLEOTIDASE 1"/>
    <property type="match status" value="1"/>
</dbReference>
<dbReference type="Gene3D" id="3.40.190.80">
    <property type="match status" value="1"/>
</dbReference>
<evidence type="ECO:0000256" key="2">
    <source>
        <dbReference type="ARBA" id="ARBA00022475"/>
    </source>
</evidence>
<feature type="binding site" evidence="6">
    <location>
        <position position="88"/>
    </location>
    <ligand>
        <name>substrate</name>
    </ligand>
</feature>
<keyword evidence="6" id="KW-0479">Metal-binding</keyword>
<feature type="binding site" evidence="6">
    <location>
        <position position="238"/>
    </location>
    <ligand>
        <name>Mg(2+)</name>
        <dbReference type="ChEBI" id="CHEBI:18420"/>
        <label>2</label>
    </ligand>
</feature>
<evidence type="ECO:0000313" key="8">
    <source>
        <dbReference type="Proteomes" id="UP001597314"/>
    </source>
</evidence>
<feature type="binding site" evidence="6">
    <location>
        <position position="238"/>
    </location>
    <ligand>
        <name>substrate</name>
    </ligand>
</feature>
<accession>A0ABW5AG79</accession>
<dbReference type="Pfam" id="PF00459">
    <property type="entry name" value="Inositol_P"/>
    <property type="match status" value="1"/>
</dbReference>
<comment type="function">
    <text evidence="6">Converts adenosine-3',5'-bisphosphate (PAP) to AMP.</text>
</comment>
<dbReference type="PRINTS" id="PR00377">
    <property type="entry name" value="IMPHPHTASES"/>
</dbReference>
<dbReference type="InterPro" id="IPR050725">
    <property type="entry name" value="CysQ/Inositol_MonoPase"/>
</dbReference>
<comment type="catalytic activity">
    <reaction evidence="6">
        <text>adenosine 3',5'-bisphosphate + H2O = AMP + phosphate</text>
        <dbReference type="Rhea" id="RHEA:10040"/>
        <dbReference type="ChEBI" id="CHEBI:15377"/>
        <dbReference type="ChEBI" id="CHEBI:43474"/>
        <dbReference type="ChEBI" id="CHEBI:58343"/>
        <dbReference type="ChEBI" id="CHEBI:456215"/>
        <dbReference type="EC" id="3.1.3.7"/>
    </reaction>
</comment>
<evidence type="ECO:0000256" key="5">
    <source>
        <dbReference type="ARBA" id="ARBA00023136"/>
    </source>
</evidence>
<dbReference type="Proteomes" id="UP001597314">
    <property type="component" value="Unassembled WGS sequence"/>
</dbReference>
<comment type="cofactor">
    <cofactor evidence="6">
        <name>Mg(2+)</name>
        <dbReference type="ChEBI" id="CHEBI:18420"/>
    </cofactor>
</comment>
<reference evidence="8" key="1">
    <citation type="journal article" date="2019" name="Int. J. Syst. Evol. Microbiol.">
        <title>The Global Catalogue of Microorganisms (GCM) 10K type strain sequencing project: providing services to taxonomists for standard genome sequencing and annotation.</title>
        <authorList>
            <consortium name="The Broad Institute Genomics Platform"/>
            <consortium name="The Broad Institute Genome Sequencing Center for Infectious Disease"/>
            <person name="Wu L."/>
            <person name="Ma J."/>
        </authorList>
    </citation>
    <scope>NUCLEOTIDE SEQUENCE [LARGE SCALE GENOMIC DNA]</scope>
    <source>
        <strain evidence="8">CGMCC 1.6774</strain>
    </source>
</reference>
<feature type="binding site" evidence="6">
    <location>
        <position position="107"/>
    </location>
    <ligand>
        <name>Mg(2+)</name>
        <dbReference type="ChEBI" id="CHEBI:18420"/>
        <label>1</label>
    </ligand>
</feature>
<keyword evidence="6" id="KW-0460">Magnesium</keyword>
<dbReference type="PROSITE" id="PS00630">
    <property type="entry name" value="IMP_2"/>
    <property type="match status" value="1"/>
</dbReference>
<dbReference type="EC" id="3.1.3.7" evidence="6"/>
<keyword evidence="5 6" id="KW-0472">Membrane</keyword>
<sequence>MEPTRDARDAAPRSARHDLHDLVDDRLAAALSTLVSRAGRAILEVARGPLAVTEKADHSPVTAADRAAQDVILAGLARLLPGVPVVSEESDDNAGRDFGDAPFVLVDPLDGTREFVAGTDDYAVNIAIVRNRRPLAGLVFVPACGVLYRGRVGRGAERVALPAGASDGPAAPIRTRRPPADGLVAAVSRSHLDPDSDRFLVANGVVDRVPRGSALKFGLLAEGTADVYPRFAPVREWDVAAGDAVLTAAGGVVLRPDGTPLRYGDGPRGFLVSGFVAWGAPPPPGP</sequence>
<protein>
    <recommendedName>
        <fullName evidence="6">3'(2'),5'-bisphosphate nucleotidase CysQ</fullName>
        <ecNumber evidence="6">3.1.3.7</ecNumber>
    </recommendedName>
    <alternativeName>
        <fullName evidence="6">3'(2'),5-bisphosphonucleoside 3'(2')-phosphohydrolase</fullName>
    </alternativeName>
    <alternativeName>
        <fullName evidence="6">3'-phosphoadenosine 5'-phosphate phosphatase</fullName>
        <shortName evidence="6">PAP phosphatase</shortName>
    </alternativeName>
</protein>
<evidence type="ECO:0000256" key="4">
    <source>
        <dbReference type="ARBA" id="ARBA00022801"/>
    </source>
</evidence>
<dbReference type="InterPro" id="IPR006240">
    <property type="entry name" value="CysQ"/>
</dbReference>
<keyword evidence="8" id="KW-1185">Reference proteome</keyword>
<dbReference type="Gene3D" id="3.30.540.10">
    <property type="entry name" value="Fructose-1,6-Bisphosphatase, subunit A, domain 1"/>
    <property type="match status" value="1"/>
</dbReference>
<comment type="similarity">
    <text evidence="1 6">Belongs to the inositol monophosphatase superfamily. CysQ family.</text>
</comment>
<evidence type="ECO:0000256" key="6">
    <source>
        <dbReference type="HAMAP-Rule" id="MF_02095"/>
    </source>
</evidence>
<evidence type="ECO:0000256" key="1">
    <source>
        <dbReference type="ARBA" id="ARBA00005289"/>
    </source>
</evidence>
<feature type="binding site" evidence="6">
    <location>
        <begin position="109"/>
        <end position="112"/>
    </location>
    <ligand>
        <name>substrate</name>
    </ligand>
</feature>
<feature type="binding site" evidence="6">
    <location>
        <position position="110"/>
    </location>
    <ligand>
        <name>Mg(2+)</name>
        <dbReference type="ChEBI" id="CHEBI:18420"/>
        <label>2</label>
    </ligand>
</feature>
<comment type="subcellular location">
    <subcellularLocation>
        <location evidence="6">Cell inner membrane</location>
        <topology evidence="6">Peripheral membrane protein</topology>
        <orientation evidence="6">Cytoplasmic side</orientation>
    </subcellularLocation>
</comment>
<keyword evidence="3 6" id="KW-0997">Cell inner membrane</keyword>
<dbReference type="HAMAP" id="MF_02095">
    <property type="entry name" value="CysQ"/>
    <property type="match status" value="1"/>
</dbReference>
<proteinExistence type="inferred from homology"/>
<dbReference type="CDD" id="cd01638">
    <property type="entry name" value="CysQ"/>
    <property type="match status" value="1"/>
</dbReference>
<dbReference type="InterPro" id="IPR020550">
    <property type="entry name" value="Inositol_monophosphatase_CS"/>
</dbReference>
<keyword evidence="2 6" id="KW-1003">Cell membrane</keyword>
<comment type="caution">
    <text evidence="7">The sequence shown here is derived from an EMBL/GenBank/DDBJ whole genome shotgun (WGS) entry which is preliminary data.</text>
</comment>
<dbReference type="InterPro" id="IPR000760">
    <property type="entry name" value="Inositol_monophosphatase-like"/>
</dbReference>